<keyword evidence="1" id="KW-0812">Transmembrane</keyword>
<proteinExistence type="predicted"/>
<organism evidence="2">
    <name type="scientific">marine sediment metagenome</name>
    <dbReference type="NCBI Taxonomy" id="412755"/>
    <lineage>
        <taxon>unclassified sequences</taxon>
        <taxon>metagenomes</taxon>
        <taxon>ecological metagenomes</taxon>
    </lineage>
</organism>
<comment type="caution">
    <text evidence="2">The sequence shown here is derived from an EMBL/GenBank/DDBJ whole genome shotgun (WGS) entry which is preliminary data.</text>
</comment>
<protein>
    <submittedName>
        <fullName evidence="2">Uncharacterized protein</fullName>
    </submittedName>
</protein>
<keyword evidence="1" id="KW-0472">Membrane</keyword>
<feature type="transmembrane region" description="Helical" evidence="1">
    <location>
        <begin position="6"/>
        <end position="27"/>
    </location>
</feature>
<reference evidence="2" key="1">
    <citation type="journal article" date="2015" name="Nature">
        <title>Complex archaea that bridge the gap between prokaryotes and eukaryotes.</title>
        <authorList>
            <person name="Spang A."/>
            <person name="Saw J.H."/>
            <person name="Jorgensen S.L."/>
            <person name="Zaremba-Niedzwiedzka K."/>
            <person name="Martijn J."/>
            <person name="Lind A.E."/>
            <person name="van Eijk R."/>
            <person name="Schleper C."/>
            <person name="Guy L."/>
            <person name="Ettema T.J."/>
        </authorList>
    </citation>
    <scope>NUCLEOTIDE SEQUENCE</scope>
</reference>
<evidence type="ECO:0000313" key="2">
    <source>
        <dbReference type="EMBL" id="KKL58875.1"/>
    </source>
</evidence>
<evidence type="ECO:0000256" key="1">
    <source>
        <dbReference type="SAM" id="Phobius"/>
    </source>
</evidence>
<dbReference type="AlphaFoldDB" id="A0A0F9FNJ4"/>
<gene>
    <name evidence="2" type="ORF">LCGC14_2220990</name>
</gene>
<dbReference type="EMBL" id="LAZR01029672">
    <property type="protein sequence ID" value="KKL58875.1"/>
    <property type="molecule type" value="Genomic_DNA"/>
</dbReference>
<name>A0A0F9FNJ4_9ZZZZ</name>
<accession>A0A0F9FNJ4</accession>
<keyword evidence="1" id="KW-1133">Transmembrane helix</keyword>
<sequence>MIFQFLIDHLLDLILGAAVLYGFYWVYVNRELLKPKKLKLKEK</sequence>